<dbReference type="GeneID" id="95571706"/>
<dbReference type="Proteomes" id="UP000006228">
    <property type="component" value="Unassembled WGS sequence"/>
</dbReference>
<dbReference type="InterPro" id="IPR001387">
    <property type="entry name" value="Cro/C1-type_HTH"/>
</dbReference>
<dbReference type="GO" id="GO:0003677">
    <property type="term" value="F:DNA binding"/>
    <property type="evidence" value="ECO:0007669"/>
    <property type="project" value="InterPro"/>
</dbReference>
<dbReference type="OrthoDB" id="5951507at2"/>
<dbReference type="Gene3D" id="1.10.260.40">
    <property type="entry name" value="lambda repressor-like DNA-binding domains"/>
    <property type="match status" value="1"/>
</dbReference>
<dbReference type="Pfam" id="PF01381">
    <property type="entry name" value="HTH_3"/>
    <property type="match status" value="1"/>
</dbReference>
<comment type="caution">
    <text evidence="2">The sequence shown here is derived from an EMBL/GenBank/DDBJ whole genome shotgun (WGS) entry which is preliminary data.</text>
</comment>
<evidence type="ECO:0000313" key="2">
    <source>
        <dbReference type="EMBL" id="EGA67879.1"/>
    </source>
</evidence>
<organism evidence="2 3">
    <name type="scientific">Vibrio sinaloensis DSM 21326</name>
    <dbReference type="NCBI Taxonomy" id="945550"/>
    <lineage>
        <taxon>Bacteria</taxon>
        <taxon>Pseudomonadati</taxon>
        <taxon>Pseudomonadota</taxon>
        <taxon>Gammaproteobacteria</taxon>
        <taxon>Vibrionales</taxon>
        <taxon>Vibrionaceae</taxon>
        <taxon>Vibrio</taxon>
        <taxon>Vibrio oreintalis group</taxon>
    </lineage>
</organism>
<dbReference type="SUPFAM" id="SSF47413">
    <property type="entry name" value="lambda repressor-like DNA-binding domains"/>
    <property type="match status" value="1"/>
</dbReference>
<dbReference type="EMBL" id="AEVT01000127">
    <property type="protein sequence ID" value="EGA67879.1"/>
    <property type="molecule type" value="Genomic_DNA"/>
</dbReference>
<name>E8MDM1_PHOS4</name>
<dbReference type="InterPro" id="IPR010982">
    <property type="entry name" value="Lambda_DNA-bd_dom_sf"/>
</dbReference>
<feature type="domain" description="HTH cro/C1-type" evidence="1">
    <location>
        <begin position="9"/>
        <end position="66"/>
    </location>
</feature>
<protein>
    <submittedName>
        <fullName evidence="2">Mobile mystery protein A</fullName>
    </submittedName>
</protein>
<dbReference type="RefSeq" id="WP_008081740.1">
    <property type="nucleotide sequence ID" value="NZ_AEVT01000127.1"/>
</dbReference>
<dbReference type="AlphaFoldDB" id="E8MDM1"/>
<gene>
    <name evidence="2" type="ORF">VISI1226_22757</name>
</gene>
<reference evidence="2 3" key="1">
    <citation type="journal article" date="2012" name="Int. J. Syst. Evol. Microbiol.">
        <title>Vibrio caribbeanicus sp. nov., isolated from the marine sponge Scleritoderma cyanea.</title>
        <authorList>
            <person name="Hoffmann M."/>
            <person name="Monday S.R."/>
            <person name="Allard M.W."/>
            <person name="Strain E.A."/>
            <person name="Whittaker P."/>
            <person name="Naum M."/>
            <person name="McCarthy P.J."/>
            <person name="Lopez J.V."/>
            <person name="Fischer M."/>
            <person name="Brown E.W."/>
        </authorList>
    </citation>
    <scope>NUCLEOTIDE SEQUENCE [LARGE SCALE GENOMIC DNA]</scope>
    <source>
        <strain evidence="3">DSMZ 21326</strain>
    </source>
</reference>
<evidence type="ECO:0000313" key="3">
    <source>
        <dbReference type="Proteomes" id="UP000006228"/>
    </source>
</evidence>
<dbReference type="PROSITE" id="PS50943">
    <property type="entry name" value="HTH_CROC1"/>
    <property type="match status" value="1"/>
</dbReference>
<dbReference type="eggNOG" id="COG1396">
    <property type="taxonomic scope" value="Bacteria"/>
</dbReference>
<sequence>MADRALNSIKEIRKALRMSSKQLAVKLGKAPSTVSELESREITGNITIQSLKEIAECLNCELHYEFKPKVPVDEQVLNQAIREIENELGEDLNLYSEDDIERDAMKLLKEPTILNW</sequence>
<proteinExistence type="predicted"/>
<accession>E8MDM1</accession>
<dbReference type="SMART" id="SM00530">
    <property type="entry name" value="HTH_XRE"/>
    <property type="match status" value="1"/>
</dbReference>
<evidence type="ECO:0000259" key="1">
    <source>
        <dbReference type="PROSITE" id="PS50943"/>
    </source>
</evidence>
<dbReference type="CDD" id="cd00093">
    <property type="entry name" value="HTH_XRE"/>
    <property type="match status" value="1"/>
</dbReference>